<evidence type="ECO:0000259" key="2">
    <source>
        <dbReference type="PROSITE" id="PS51186"/>
    </source>
</evidence>
<evidence type="ECO:0000313" key="3">
    <source>
        <dbReference type="EMBL" id="GGQ59469.1"/>
    </source>
</evidence>
<dbReference type="RefSeq" id="WP_189217474.1">
    <property type="nucleotide sequence ID" value="NZ_BMQK01000006.1"/>
</dbReference>
<feature type="compositionally biased region" description="Pro residues" evidence="1">
    <location>
        <begin position="230"/>
        <end position="242"/>
    </location>
</feature>
<dbReference type="GO" id="GO:1990189">
    <property type="term" value="F:protein N-terminal-serine acetyltransferase activity"/>
    <property type="evidence" value="ECO:0007669"/>
    <property type="project" value="TreeGrafter"/>
</dbReference>
<keyword evidence="4" id="KW-1185">Reference proteome</keyword>
<dbReference type="GO" id="GO:0008999">
    <property type="term" value="F:protein-N-terminal-alanine acetyltransferase activity"/>
    <property type="evidence" value="ECO:0007669"/>
    <property type="project" value="TreeGrafter"/>
</dbReference>
<evidence type="ECO:0000313" key="4">
    <source>
        <dbReference type="Proteomes" id="UP000620156"/>
    </source>
</evidence>
<dbReference type="SUPFAM" id="SSF55729">
    <property type="entry name" value="Acyl-CoA N-acyltransferases (Nat)"/>
    <property type="match status" value="1"/>
</dbReference>
<reference evidence="3" key="1">
    <citation type="journal article" date="2014" name="Int. J. Syst. Evol. Microbiol.">
        <title>Complete genome sequence of Corynebacterium casei LMG S-19264T (=DSM 44701T), isolated from a smear-ripened cheese.</title>
        <authorList>
            <consortium name="US DOE Joint Genome Institute (JGI-PGF)"/>
            <person name="Walter F."/>
            <person name="Albersmeier A."/>
            <person name="Kalinowski J."/>
            <person name="Ruckert C."/>
        </authorList>
    </citation>
    <scope>NUCLEOTIDE SEQUENCE</scope>
    <source>
        <strain evidence="3">JCM 3131</strain>
    </source>
</reference>
<dbReference type="PROSITE" id="PS51186">
    <property type="entry name" value="GNAT"/>
    <property type="match status" value="1"/>
</dbReference>
<feature type="compositionally biased region" description="Pro residues" evidence="1">
    <location>
        <begin position="209"/>
        <end position="220"/>
    </location>
</feature>
<feature type="domain" description="N-acetyltransferase" evidence="2">
    <location>
        <begin position="30"/>
        <end position="184"/>
    </location>
</feature>
<comment type="caution">
    <text evidence="3">The sequence shown here is derived from an EMBL/GenBank/DDBJ whole genome shotgun (WGS) entry which is preliminary data.</text>
</comment>
<dbReference type="PANTHER" id="PTHR43441">
    <property type="entry name" value="RIBOSOMAL-PROTEIN-SERINE ACETYLTRANSFERASE"/>
    <property type="match status" value="1"/>
</dbReference>
<evidence type="ECO:0000256" key="1">
    <source>
        <dbReference type="SAM" id="MobiDB-lite"/>
    </source>
</evidence>
<reference evidence="3" key="2">
    <citation type="submission" date="2020-09" db="EMBL/GenBank/DDBJ databases">
        <authorList>
            <person name="Sun Q."/>
            <person name="Ohkuma M."/>
        </authorList>
    </citation>
    <scope>NUCLEOTIDE SEQUENCE</scope>
    <source>
        <strain evidence="3">JCM 3131</strain>
    </source>
</reference>
<organism evidence="3 4">
    <name type="scientific">Streptomyces ruber</name>
    <dbReference type="NCBI Taxonomy" id="83378"/>
    <lineage>
        <taxon>Bacteria</taxon>
        <taxon>Bacillati</taxon>
        <taxon>Actinomycetota</taxon>
        <taxon>Actinomycetes</taxon>
        <taxon>Kitasatosporales</taxon>
        <taxon>Streptomycetaceae</taxon>
        <taxon>Streptomyces</taxon>
    </lineage>
</organism>
<dbReference type="PANTHER" id="PTHR43441:SF11">
    <property type="entry name" value="RIBOSOMAL-PROTEIN-SERINE ACETYLTRANSFERASE"/>
    <property type="match status" value="1"/>
</dbReference>
<protein>
    <recommendedName>
        <fullName evidence="2">N-acetyltransferase domain-containing protein</fullName>
    </recommendedName>
</protein>
<dbReference type="GO" id="GO:0005737">
    <property type="term" value="C:cytoplasm"/>
    <property type="evidence" value="ECO:0007669"/>
    <property type="project" value="TreeGrafter"/>
</dbReference>
<dbReference type="Proteomes" id="UP000620156">
    <property type="component" value="Unassembled WGS sequence"/>
</dbReference>
<dbReference type="InterPro" id="IPR016181">
    <property type="entry name" value="Acyl_CoA_acyltransferase"/>
</dbReference>
<proteinExistence type="predicted"/>
<dbReference type="Pfam" id="PF13302">
    <property type="entry name" value="Acetyltransf_3"/>
    <property type="match status" value="1"/>
</dbReference>
<dbReference type="Gene3D" id="3.40.630.30">
    <property type="match status" value="1"/>
</dbReference>
<dbReference type="InterPro" id="IPR051908">
    <property type="entry name" value="Ribosomal_N-acetyltransferase"/>
</dbReference>
<feature type="region of interest" description="Disordered" evidence="1">
    <location>
        <begin position="203"/>
        <end position="242"/>
    </location>
</feature>
<gene>
    <name evidence="3" type="ORF">GCM10010145_31770</name>
</gene>
<dbReference type="EMBL" id="BMQK01000006">
    <property type="protein sequence ID" value="GGQ59469.1"/>
    <property type="molecule type" value="Genomic_DNA"/>
</dbReference>
<name>A0A918BDL2_9ACTN</name>
<dbReference type="InterPro" id="IPR000182">
    <property type="entry name" value="GNAT_dom"/>
</dbReference>
<dbReference type="AlphaFoldDB" id="A0A918BDL2"/>
<accession>A0A918BDL2</accession>
<sequence>MSHLHWPLAGLTVSAGPLLLRSPVLAECHALADEAAHEPHDPTVPFLAGPADDAARRGRRTLQHLWGEWALFQPQRWSLTLAVLVDGVLAGLHNTRARGFPRRGTVQHGLWIVPSWRGRGIGTLAHAAALHLAFDGLGAHRAFLDTAADNHASLTIAAKLGYEQCGAAVTSLAPGNIRMLRLTADQWRARPRSRAPRIGGLEECLPLFGAPPPADPPPTAADPSVRRGRPAPPSSPPAAPGP</sequence>